<evidence type="ECO:0000256" key="3">
    <source>
        <dbReference type="ARBA" id="ARBA00022694"/>
    </source>
</evidence>
<name>A0A1X0RHL5_RHIZD</name>
<keyword evidence="3" id="KW-0819">tRNA processing</keyword>
<evidence type="ECO:0000256" key="1">
    <source>
        <dbReference type="ARBA" id="ARBA00004123"/>
    </source>
</evidence>
<comment type="subcellular location">
    <subcellularLocation>
        <location evidence="1">Nucleus</location>
    </subcellularLocation>
</comment>
<dbReference type="OrthoDB" id="17948at2759"/>
<dbReference type="PANTHER" id="PTHR13031">
    <property type="entry name" value="RIBONUCLEASE P SUBUNIT P30"/>
    <property type="match status" value="1"/>
</dbReference>
<organism evidence="5">
    <name type="scientific">Rhizopus microsporus var. microsporus</name>
    <dbReference type="NCBI Taxonomy" id="86635"/>
    <lineage>
        <taxon>Eukaryota</taxon>
        <taxon>Fungi</taxon>
        <taxon>Fungi incertae sedis</taxon>
        <taxon>Mucoromycota</taxon>
        <taxon>Mucoromycotina</taxon>
        <taxon>Mucoromycetes</taxon>
        <taxon>Mucorales</taxon>
        <taxon>Mucorineae</taxon>
        <taxon>Rhizopodaceae</taxon>
        <taxon>Rhizopus</taxon>
    </lineage>
</organism>
<dbReference type="PANTHER" id="PTHR13031:SF0">
    <property type="entry name" value="RIBONUCLEASE P PROTEIN SUBUNIT P30"/>
    <property type="match status" value="1"/>
</dbReference>
<dbReference type="InterPro" id="IPR016195">
    <property type="entry name" value="Pol/histidinol_Pase-like"/>
</dbReference>
<dbReference type="VEuPathDB" id="FungiDB:BCV72DRAFT_237937"/>
<feature type="region of interest" description="Disordered" evidence="4">
    <location>
        <begin position="231"/>
        <end position="263"/>
    </location>
</feature>
<gene>
    <name evidence="5" type="ORF">BCV72DRAFT_237937</name>
</gene>
<reference evidence="5" key="1">
    <citation type="journal article" date="2016" name="Proc. Natl. Acad. Sci. U.S.A.">
        <title>Lipid metabolic changes in an early divergent fungus govern the establishment of a mutualistic symbiosis with endobacteria.</title>
        <authorList>
            <person name="Lastovetsky O.A."/>
            <person name="Gaspar M.L."/>
            <person name="Mondo S.J."/>
            <person name="LaButti K.M."/>
            <person name="Sandor L."/>
            <person name="Grigoriev I.V."/>
            <person name="Henry S.A."/>
            <person name="Pawlowska T.E."/>
        </authorList>
    </citation>
    <scope>NUCLEOTIDE SEQUENCE [LARGE SCALE GENOMIC DNA]</scope>
    <source>
        <strain evidence="5">ATCC 52814</strain>
    </source>
</reference>
<dbReference type="GO" id="GO:0005634">
    <property type="term" value="C:nucleus"/>
    <property type="evidence" value="ECO:0007669"/>
    <property type="project" value="UniProtKB-SubCell"/>
</dbReference>
<dbReference type="InterPro" id="IPR002738">
    <property type="entry name" value="RNase_P_p30"/>
</dbReference>
<dbReference type="GO" id="GO:0008033">
    <property type="term" value="P:tRNA processing"/>
    <property type="evidence" value="ECO:0007669"/>
    <property type="project" value="UniProtKB-KW"/>
</dbReference>
<comment type="similarity">
    <text evidence="2">Belongs to the eukaryotic/archaeal RNase P protein component 3 family.</text>
</comment>
<sequence>MYYDFNIPYPSNPTKEDLNRIEKILERIHSDQSSIIALNVSSKSGVSEVKPVLPIAPDRFPNMKQLTRATIEIDDHRKNYQLSSSSTSTHVDILAVRPGTIDVCKHACQNLEVDVISLDLANTKTAPNFAAAQVAVGRGIFFEICYAQSFKNPGKKAAFFSNVKRLVDVTRGHNLFFSSEALRALEIRKPADLRILGALFGMTQDQIEASVTLNYAKLLKKAETRKSTYNAAIRNQEVSKAEKRKQENQGQQNKSNKKAKKAQ</sequence>
<evidence type="ECO:0000313" key="5">
    <source>
        <dbReference type="EMBL" id="ORE11527.1"/>
    </source>
</evidence>
<dbReference type="GO" id="GO:0003723">
    <property type="term" value="F:RNA binding"/>
    <property type="evidence" value="ECO:0007669"/>
    <property type="project" value="TreeGrafter"/>
</dbReference>
<proteinExistence type="inferred from homology"/>
<dbReference type="Gene3D" id="3.20.20.140">
    <property type="entry name" value="Metal-dependent hydrolases"/>
    <property type="match status" value="1"/>
</dbReference>
<accession>A0A1X0RHL5</accession>
<dbReference type="Pfam" id="PF01876">
    <property type="entry name" value="RNase_P_p30"/>
    <property type="match status" value="1"/>
</dbReference>
<protein>
    <submittedName>
        <fullName evidence="5">PHP domain-like protein</fullName>
    </submittedName>
</protein>
<feature type="compositionally biased region" description="Basic and acidic residues" evidence="4">
    <location>
        <begin position="237"/>
        <end position="247"/>
    </location>
</feature>
<dbReference type="EMBL" id="KV921856">
    <property type="protein sequence ID" value="ORE11527.1"/>
    <property type="molecule type" value="Genomic_DNA"/>
</dbReference>
<dbReference type="SUPFAM" id="SSF89550">
    <property type="entry name" value="PHP domain-like"/>
    <property type="match status" value="1"/>
</dbReference>
<dbReference type="Proteomes" id="UP000242414">
    <property type="component" value="Unassembled WGS sequence"/>
</dbReference>
<dbReference type="AlphaFoldDB" id="A0A1X0RHL5"/>
<evidence type="ECO:0000256" key="4">
    <source>
        <dbReference type="SAM" id="MobiDB-lite"/>
    </source>
</evidence>
<evidence type="ECO:0000256" key="2">
    <source>
        <dbReference type="ARBA" id="ARBA00007331"/>
    </source>
</evidence>